<keyword evidence="3" id="KW-1185">Reference proteome</keyword>
<dbReference type="RefSeq" id="WP_161818980.1">
    <property type="nucleotide sequence ID" value="NZ_JAACJS010000015.1"/>
</dbReference>
<evidence type="ECO:0000256" key="1">
    <source>
        <dbReference type="SAM" id="SignalP"/>
    </source>
</evidence>
<sequence>MLLQLLKKMPVVLLLLLGNRALAQVQLRGTNGAVGQRPQVGYDAQGRPIKKAGGQDSLQRRDRNADSITIFFKYYDSSRLRTIDSSINDFTTRFPLPYYYHSLGNYSTASQSFFFNPLMKAGFDAGFHQYDIYAFTLENTKLYQSTRPYTELAYVLGSKAEQLVNVLHTQNKKSNFNFSLEYRFNNAPGFLKTQNASQNNMRFVAHYQTLNKKYEVSFIYISNKSASSENGGLQSPSKLDSLALNDPYELETRLGRPGRALRNPFNTTVNTGNTYKNSNLVIQHHYDLGTKDSLVTDSVTYRLFYPRFRIEHILRIGSSSYQFLDNFPDSTNYARYFNAVPGGTTVRYYDAWNELNNEFSLISFPQKNNLAQFLKAGVAIQNLKGTFDTTSTTRLYNFSVLSEYRNRTRNQLWDIEAKGQFYITGFNSGDYEAYISMQRMLGRKLGYLRIGFQNVNRSPSYILNPASSFPVKNRGSYAKENIIRFFASYDHPKGWKFGGEYFAVTNYMYYDSFFSAKQHATLFNVLHLTAEKKFKLARYWNLYTEIHVQQAPGQDVLNIPTVLTRNRLAFEGNFATNLFLSTGLELIYNTAYKADNYSPFIGQYFVQNTSTISNRPTIDAFVHFRIKSFKGFFRLENLNTINLKTGSFNKLNFAADKYPYTGLWLRFGLWWNFVN</sequence>
<evidence type="ECO:0000313" key="2">
    <source>
        <dbReference type="EMBL" id="NCI50664.1"/>
    </source>
</evidence>
<protein>
    <submittedName>
        <fullName evidence="2">Porin</fullName>
    </submittedName>
</protein>
<name>A0ABW9ZUH7_9BACT</name>
<dbReference type="InterPro" id="IPR025631">
    <property type="entry name" value="Porin_10"/>
</dbReference>
<dbReference type="Pfam" id="PF14121">
    <property type="entry name" value="Porin_10"/>
    <property type="match status" value="1"/>
</dbReference>
<reference evidence="2 3" key="1">
    <citation type="submission" date="2020-01" db="EMBL/GenBank/DDBJ databases">
        <title>Genome analysis.</title>
        <authorList>
            <person name="Wu S."/>
            <person name="Wang G."/>
        </authorList>
    </citation>
    <scope>NUCLEOTIDE SEQUENCE [LARGE SCALE GENOMIC DNA]</scope>
    <source>
        <strain evidence="2 3">SYL130</strain>
    </source>
</reference>
<proteinExistence type="predicted"/>
<feature type="signal peptide" evidence="1">
    <location>
        <begin position="1"/>
        <end position="23"/>
    </location>
</feature>
<dbReference type="EMBL" id="JAACJS010000015">
    <property type="protein sequence ID" value="NCI50664.1"/>
    <property type="molecule type" value="Genomic_DNA"/>
</dbReference>
<feature type="chain" id="PRO_5047307663" evidence="1">
    <location>
        <begin position="24"/>
        <end position="675"/>
    </location>
</feature>
<gene>
    <name evidence="2" type="ORF">GWC95_12070</name>
</gene>
<organism evidence="2 3">
    <name type="scientific">Sediminibacterium roseum</name>
    <dbReference type="NCBI Taxonomy" id="1978412"/>
    <lineage>
        <taxon>Bacteria</taxon>
        <taxon>Pseudomonadati</taxon>
        <taxon>Bacteroidota</taxon>
        <taxon>Chitinophagia</taxon>
        <taxon>Chitinophagales</taxon>
        <taxon>Chitinophagaceae</taxon>
        <taxon>Sediminibacterium</taxon>
    </lineage>
</organism>
<accession>A0ABW9ZUH7</accession>
<dbReference type="Proteomes" id="UP000753802">
    <property type="component" value="Unassembled WGS sequence"/>
</dbReference>
<evidence type="ECO:0000313" key="3">
    <source>
        <dbReference type="Proteomes" id="UP000753802"/>
    </source>
</evidence>
<keyword evidence="1" id="KW-0732">Signal</keyword>
<comment type="caution">
    <text evidence="2">The sequence shown here is derived from an EMBL/GenBank/DDBJ whole genome shotgun (WGS) entry which is preliminary data.</text>
</comment>